<sequence>MEFIENWKNQQSEIIKLRTSLIQLYGSEYQISSREFSTWKSMLRHMGCVEITLYNKNQCEFEFWTRLVNSNKDREMLRILCDLGFLHPAPSDQAEIYGIIFSSDTINEAHKYARLHGPGAEQNLDGLCSICSRYGYKIFAEMKHFIEKNIQDNNLQDYINKLEHLCQYLKKSYEQEFEIAANGTVIHNECISHCLPYAFGVCTESHSHECEHFLYYLAHQTRKVYLNIQFNANLLELDEKGALIVVDYKMKVLPKSARETKEQFFRKKGWTLHSVLVYTRKEDSFELDIQAYGSNDPRQDAWFTTSSLHAVIESIKKKLEWVTIISNSGGHYHNADLIMILRHWPDWYGIWPIKWIFLGLGEAKTTIDSHHTQIAHSINRHVKLGFDILSEKDIENAITGICGTSVSHLEPDRKKESEKGRNKLPGISNWFEWSWPIVEEYSGYIQARDIANLGTWTSFSPKDLEKLQSKIIEKPNPNVSTPTISENSWMVLLPNDTEGNVNKSERHTAESMLTQLKKNVKDGVIEEEEVPKLETIRNWISRYASQHRHKAAIVIQASTT</sequence>
<dbReference type="AlphaFoldDB" id="A0A8H3QI11"/>
<organism evidence="1 2">
    <name type="scientific">Rhizophagus clarus</name>
    <dbReference type="NCBI Taxonomy" id="94130"/>
    <lineage>
        <taxon>Eukaryota</taxon>
        <taxon>Fungi</taxon>
        <taxon>Fungi incertae sedis</taxon>
        <taxon>Mucoromycota</taxon>
        <taxon>Glomeromycotina</taxon>
        <taxon>Glomeromycetes</taxon>
        <taxon>Glomerales</taxon>
        <taxon>Glomeraceae</taxon>
        <taxon>Rhizophagus</taxon>
    </lineage>
</organism>
<name>A0A8H3QI11_9GLOM</name>
<comment type="caution">
    <text evidence="1">The sequence shown here is derived from an EMBL/GenBank/DDBJ whole genome shotgun (WGS) entry which is preliminary data.</text>
</comment>
<dbReference type="OrthoDB" id="2423517at2759"/>
<gene>
    <name evidence="1" type="ORF">RCL2_000776600</name>
</gene>
<dbReference type="EMBL" id="BLAL01000050">
    <property type="protein sequence ID" value="GES80493.1"/>
    <property type="molecule type" value="Genomic_DNA"/>
</dbReference>
<reference evidence="1" key="1">
    <citation type="submission" date="2019-10" db="EMBL/GenBank/DDBJ databases">
        <title>Conservation and host-specific expression of non-tandemly repeated heterogenous ribosome RNA gene in arbuscular mycorrhizal fungi.</title>
        <authorList>
            <person name="Maeda T."/>
            <person name="Kobayashi Y."/>
            <person name="Nakagawa T."/>
            <person name="Ezawa T."/>
            <person name="Yamaguchi K."/>
            <person name="Bino T."/>
            <person name="Nishimoto Y."/>
            <person name="Shigenobu S."/>
            <person name="Kawaguchi M."/>
        </authorList>
    </citation>
    <scope>NUCLEOTIDE SEQUENCE</scope>
    <source>
        <strain evidence="1">HR1</strain>
    </source>
</reference>
<accession>A0A8H3QI11</accession>
<dbReference type="Proteomes" id="UP000615446">
    <property type="component" value="Unassembled WGS sequence"/>
</dbReference>
<protein>
    <submittedName>
        <fullName evidence="1">Uncharacterized protein</fullName>
    </submittedName>
</protein>
<proteinExistence type="predicted"/>
<evidence type="ECO:0000313" key="2">
    <source>
        <dbReference type="Proteomes" id="UP000615446"/>
    </source>
</evidence>
<evidence type="ECO:0000313" key="1">
    <source>
        <dbReference type="EMBL" id="GES80493.1"/>
    </source>
</evidence>